<organism evidence="2 3">
    <name type="scientific">Marinobacter psychrophilus</name>
    <dbReference type="NCBI Taxonomy" id="330734"/>
    <lineage>
        <taxon>Bacteria</taxon>
        <taxon>Pseudomonadati</taxon>
        <taxon>Pseudomonadota</taxon>
        <taxon>Gammaproteobacteria</taxon>
        <taxon>Pseudomonadales</taxon>
        <taxon>Marinobacteraceae</taxon>
        <taxon>Marinobacter</taxon>
    </lineage>
</organism>
<feature type="transmembrane region" description="Helical" evidence="1">
    <location>
        <begin position="344"/>
        <end position="369"/>
    </location>
</feature>
<keyword evidence="1" id="KW-0472">Membrane</keyword>
<feature type="transmembrane region" description="Helical" evidence="1">
    <location>
        <begin position="167"/>
        <end position="191"/>
    </location>
</feature>
<feature type="transmembrane region" description="Helical" evidence="1">
    <location>
        <begin position="239"/>
        <end position="258"/>
    </location>
</feature>
<feature type="transmembrane region" description="Helical" evidence="1">
    <location>
        <begin position="51"/>
        <end position="69"/>
    </location>
</feature>
<feature type="transmembrane region" description="Helical" evidence="1">
    <location>
        <begin position="264"/>
        <end position="283"/>
    </location>
</feature>
<protein>
    <recommendedName>
        <fullName evidence="4">Citrate transporter</fullName>
    </recommendedName>
</protein>
<evidence type="ECO:0000313" key="2">
    <source>
        <dbReference type="EMBL" id="AKO53999.1"/>
    </source>
</evidence>
<feature type="transmembrane region" description="Helical" evidence="1">
    <location>
        <begin position="303"/>
        <end position="324"/>
    </location>
</feature>
<feature type="transmembrane region" description="Helical" evidence="1">
    <location>
        <begin position="197"/>
        <end position="218"/>
    </location>
</feature>
<feature type="transmembrane region" description="Helical" evidence="1">
    <location>
        <begin position="376"/>
        <end position="398"/>
    </location>
</feature>
<dbReference type="AlphaFoldDB" id="A0A0H4I4N8"/>
<feature type="transmembrane region" description="Helical" evidence="1">
    <location>
        <begin position="121"/>
        <end position="147"/>
    </location>
</feature>
<evidence type="ECO:0000256" key="1">
    <source>
        <dbReference type="SAM" id="Phobius"/>
    </source>
</evidence>
<dbReference type="EMBL" id="CP011494">
    <property type="protein sequence ID" value="AKO53999.1"/>
    <property type="molecule type" value="Genomic_DNA"/>
</dbReference>
<accession>A0A0H4I4N8</accession>
<keyword evidence="1" id="KW-1133">Transmembrane helix</keyword>
<proteinExistence type="predicted"/>
<reference evidence="2 3" key="1">
    <citation type="submission" date="2015-05" db="EMBL/GenBank/DDBJ databases">
        <title>Complete genome of Marinobacter psychrophilus strain 20041T isolated from sea-ice of the Canadian Basin.</title>
        <authorList>
            <person name="Song L."/>
            <person name="Ren L."/>
            <person name="Yu Y."/>
            <person name="Wang X."/>
        </authorList>
    </citation>
    <scope>NUCLEOTIDE SEQUENCE [LARGE SCALE GENOMIC DNA]</scope>
    <source>
        <strain evidence="2 3">20041</strain>
    </source>
</reference>
<evidence type="ECO:0008006" key="4">
    <source>
        <dbReference type="Google" id="ProtNLM"/>
    </source>
</evidence>
<feature type="transmembrane region" description="Helical" evidence="1">
    <location>
        <begin position="418"/>
        <end position="441"/>
    </location>
</feature>
<evidence type="ECO:0000313" key="3">
    <source>
        <dbReference type="Proteomes" id="UP000036406"/>
    </source>
</evidence>
<gene>
    <name evidence="2" type="ORF">ABA45_17435</name>
</gene>
<dbReference type="KEGG" id="mpq:ABA45_17435"/>
<feature type="transmembrane region" description="Helical" evidence="1">
    <location>
        <begin position="81"/>
        <end position="101"/>
    </location>
</feature>
<dbReference type="PATRIC" id="fig|330734.3.peg.3660"/>
<keyword evidence="1" id="KW-0812">Transmembrane</keyword>
<dbReference type="STRING" id="330734.ABA45_17435"/>
<name>A0A0H4I4N8_9GAMM</name>
<keyword evidence="3" id="KW-1185">Reference proteome</keyword>
<dbReference type="Proteomes" id="UP000036406">
    <property type="component" value="Chromosome"/>
</dbReference>
<sequence>MQRRAPLLLTRSALAYLALIAAILALLPGMTGLGAAAVSLAVILGWRDMRLVPRVVFLVAGFALAFALGRDPGMIAAAAENMSRLAGLVLAVMLLSSVLGRTSDLQKISTSLFGGRPRVRYLSLAFGTAMVSIPLNFGSVAVVGSVVGERIRSNGDSPSTRNATRAVLRGFGVSPTFSPLSISVVLTLTLLPGLGSLQLLMLTIPFSIVLLFSGLVWCEPEPESEIEPVKVEVSGGLAPWFRFCALILAICAGVFLLSHQFQLSYAYAVTLSCMGAVIGARLLAWCRRTNPPLVSMANVSNELAIVGGSAFIGAVISAAVLGQISGDLNVPNWLWPVLAAAVPWAFFIAGLGGVNPIVIGTLAGGILGAVWPENGLVGLGFAMVTGWGITAFGTPFAANALIMERLTGYKAVDASLRWSLSLALSGLTVASALAAGLTLVLV</sequence>